<dbReference type="InterPro" id="IPR053858">
    <property type="entry name" value="Arb2_dom"/>
</dbReference>
<reference evidence="3 4" key="1">
    <citation type="submission" date="2018-02" db="EMBL/GenBank/DDBJ databases">
        <title>The genomes of Aspergillus section Nigri reveals drivers in fungal speciation.</title>
        <authorList>
            <consortium name="DOE Joint Genome Institute"/>
            <person name="Vesth T.C."/>
            <person name="Nybo J."/>
            <person name="Theobald S."/>
            <person name="Brandl J."/>
            <person name="Frisvad J.C."/>
            <person name="Nielsen K.F."/>
            <person name="Lyhne E.K."/>
            <person name="Kogle M.E."/>
            <person name="Kuo A."/>
            <person name="Riley R."/>
            <person name="Clum A."/>
            <person name="Nolan M."/>
            <person name="Lipzen A."/>
            <person name="Salamov A."/>
            <person name="Henrissat B."/>
            <person name="Wiebenga A."/>
            <person name="De vries R.P."/>
            <person name="Grigoriev I.V."/>
            <person name="Mortensen U.H."/>
            <person name="Andersen M.R."/>
            <person name="Baker S.E."/>
        </authorList>
    </citation>
    <scope>NUCLEOTIDE SEQUENCE [LARGE SCALE GENOMIC DNA]</scope>
    <source>
        <strain evidence="3 4">CBS 114.80</strain>
    </source>
</reference>
<dbReference type="EMBL" id="KZ825660">
    <property type="protein sequence ID" value="PYI25276.1"/>
    <property type="molecule type" value="Genomic_DNA"/>
</dbReference>
<feature type="domain" description="Arb2" evidence="2">
    <location>
        <begin position="15"/>
        <end position="325"/>
    </location>
</feature>
<dbReference type="Proteomes" id="UP000248817">
    <property type="component" value="Unassembled WGS sequence"/>
</dbReference>
<dbReference type="Pfam" id="PF22749">
    <property type="entry name" value="Arb2"/>
    <property type="match status" value="1"/>
</dbReference>
<dbReference type="AlphaFoldDB" id="A0A2V5IY08"/>
<evidence type="ECO:0000259" key="2">
    <source>
        <dbReference type="Pfam" id="PF22749"/>
    </source>
</evidence>
<keyword evidence="4" id="KW-1185">Reference proteome</keyword>
<feature type="region of interest" description="Disordered" evidence="1">
    <location>
        <begin position="148"/>
        <end position="167"/>
    </location>
</feature>
<evidence type="ECO:0000313" key="3">
    <source>
        <dbReference type="EMBL" id="PYI25276.1"/>
    </source>
</evidence>
<dbReference type="PANTHER" id="PTHR21357">
    <property type="entry name" value="FAM172 FAMILY PROTEIN HOMOLOG CG10038"/>
    <property type="match status" value="1"/>
</dbReference>
<evidence type="ECO:0000313" key="4">
    <source>
        <dbReference type="Proteomes" id="UP000248817"/>
    </source>
</evidence>
<protein>
    <recommendedName>
        <fullName evidence="2">Arb2 domain-containing protein</fullName>
    </recommendedName>
</protein>
<evidence type="ECO:0000256" key="1">
    <source>
        <dbReference type="SAM" id="MobiDB-lite"/>
    </source>
</evidence>
<gene>
    <name evidence="3" type="ORF">BP00DRAFT_440876</name>
</gene>
<organism evidence="3 4">
    <name type="scientific">Aspergillus indologenus CBS 114.80</name>
    <dbReference type="NCBI Taxonomy" id="1450541"/>
    <lineage>
        <taxon>Eukaryota</taxon>
        <taxon>Fungi</taxon>
        <taxon>Dikarya</taxon>
        <taxon>Ascomycota</taxon>
        <taxon>Pezizomycotina</taxon>
        <taxon>Eurotiomycetes</taxon>
        <taxon>Eurotiomycetidae</taxon>
        <taxon>Eurotiales</taxon>
        <taxon>Aspergillaceae</taxon>
        <taxon>Aspergillus</taxon>
        <taxon>Aspergillus subgen. Circumdati</taxon>
    </lineage>
</organism>
<proteinExistence type="predicted"/>
<sequence length="418" mass="45644">MFVYRREDLPTDPVFPADLTELGYFVTDQDQIRKISDPTQEFQYKINRNCRWNDVQREAMNECIRKIVSARLRDLGLVNLHLPLRATTTEAHVPIMVSRNLSAASHIIVVFGEPIQDLGIWAYRSVGGAGIDAGSLVSFARAVLRQGQANGTSGNGDSDGDGDGDVADMPNTALVLANTGQLVWHCASGQAITLVHWQNMPRPSAVDPPPGMSLRNRIPGHEYWQKHVNRVFEDILSARGRLVRPDARISVVGASEGGLGALRYLNKNWSSWRPFISAICLANPLQLARIEFGSDYENAASADPASFAAFVASRCRGYVLSDQPLGVPVEAMLDSGCNCYASGEALNSECIMPKAWRHALGWLNQAFADPGYGEARLEIMHFDGGELDDAVEADGDDAVEANVDDTVEADVDEDGERS</sequence>
<accession>A0A2V5IY08</accession>
<dbReference type="GO" id="GO:0005634">
    <property type="term" value="C:nucleus"/>
    <property type="evidence" value="ECO:0007669"/>
    <property type="project" value="TreeGrafter"/>
</dbReference>
<dbReference type="GO" id="GO:0031048">
    <property type="term" value="P:regulatory ncRNA-mediated heterochromatin formation"/>
    <property type="evidence" value="ECO:0007669"/>
    <property type="project" value="TreeGrafter"/>
</dbReference>
<dbReference type="PANTHER" id="PTHR21357:SF4">
    <property type="entry name" value="FAM172 FAMILY PROTEIN HOMOLOG CG10038"/>
    <property type="match status" value="1"/>
</dbReference>
<name>A0A2V5IY08_9EURO</name>
<dbReference type="GO" id="GO:0035197">
    <property type="term" value="F:siRNA binding"/>
    <property type="evidence" value="ECO:0007669"/>
    <property type="project" value="TreeGrafter"/>
</dbReference>
<dbReference type="InterPro" id="IPR048263">
    <property type="entry name" value="Arb2"/>
</dbReference>